<evidence type="ECO:0000313" key="2">
    <source>
        <dbReference type="Proteomes" id="UP000828390"/>
    </source>
</evidence>
<reference evidence="1" key="2">
    <citation type="submission" date="2020-11" db="EMBL/GenBank/DDBJ databases">
        <authorList>
            <person name="McCartney M.A."/>
            <person name="Auch B."/>
            <person name="Kono T."/>
            <person name="Mallez S."/>
            <person name="Becker A."/>
            <person name="Gohl D.M."/>
            <person name="Silverstein K.A.T."/>
            <person name="Koren S."/>
            <person name="Bechman K.B."/>
            <person name="Herman A."/>
            <person name="Abrahante J.E."/>
            <person name="Garbe J."/>
        </authorList>
    </citation>
    <scope>NUCLEOTIDE SEQUENCE</scope>
    <source>
        <strain evidence="1">Duluth1</strain>
        <tissue evidence="1">Whole animal</tissue>
    </source>
</reference>
<dbReference type="AlphaFoldDB" id="A0A9D3Y1L8"/>
<proteinExistence type="predicted"/>
<dbReference type="EMBL" id="JAIWYP010000039">
    <property type="protein sequence ID" value="KAH3691321.1"/>
    <property type="molecule type" value="Genomic_DNA"/>
</dbReference>
<comment type="caution">
    <text evidence="1">The sequence shown here is derived from an EMBL/GenBank/DDBJ whole genome shotgun (WGS) entry which is preliminary data.</text>
</comment>
<accession>A0A9D3Y1L8</accession>
<sequence>MFVSVLQVPRGSLRLSYDVADGMGLFCKTVWDCPTGAPTILVPLQIVWESPGTGFGCRQSVKRQAVVV</sequence>
<gene>
    <name evidence="1" type="ORF">DPMN_192372</name>
</gene>
<name>A0A9D3Y1L8_DREPO</name>
<protein>
    <submittedName>
        <fullName evidence="1">Uncharacterized protein</fullName>
    </submittedName>
</protein>
<keyword evidence="2" id="KW-1185">Reference proteome</keyword>
<organism evidence="1 2">
    <name type="scientific">Dreissena polymorpha</name>
    <name type="common">Zebra mussel</name>
    <name type="synonym">Mytilus polymorpha</name>
    <dbReference type="NCBI Taxonomy" id="45954"/>
    <lineage>
        <taxon>Eukaryota</taxon>
        <taxon>Metazoa</taxon>
        <taxon>Spiralia</taxon>
        <taxon>Lophotrochozoa</taxon>
        <taxon>Mollusca</taxon>
        <taxon>Bivalvia</taxon>
        <taxon>Autobranchia</taxon>
        <taxon>Heteroconchia</taxon>
        <taxon>Euheterodonta</taxon>
        <taxon>Imparidentia</taxon>
        <taxon>Neoheterodontei</taxon>
        <taxon>Myida</taxon>
        <taxon>Dreissenoidea</taxon>
        <taxon>Dreissenidae</taxon>
        <taxon>Dreissena</taxon>
    </lineage>
</organism>
<dbReference type="Proteomes" id="UP000828390">
    <property type="component" value="Unassembled WGS sequence"/>
</dbReference>
<evidence type="ECO:0000313" key="1">
    <source>
        <dbReference type="EMBL" id="KAH3691321.1"/>
    </source>
</evidence>
<reference evidence="1" key="1">
    <citation type="journal article" date="2019" name="bioRxiv">
        <title>The Genome of the Zebra Mussel, Dreissena polymorpha: A Resource for Invasive Species Research.</title>
        <authorList>
            <person name="McCartney M.A."/>
            <person name="Auch B."/>
            <person name="Kono T."/>
            <person name="Mallez S."/>
            <person name="Zhang Y."/>
            <person name="Obille A."/>
            <person name="Becker A."/>
            <person name="Abrahante J.E."/>
            <person name="Garbe J."/>
            <person name="Badalamenti J.P."/>
            <person name="Herman A."/>
            <person name="Mangelson H."/>
            <person name="Liachko I."/>
            <person name="Sullivan S."/>
            <person name="Sone E.D."/>
            <person name="Koren S."/>
            <person name="Silverstein K.A.T."/>
            <person name="Beckman K.B."/>
            <person name="Gohl D.M."/>
        </authorList>
    </citation>
    <scope>NUCLEOTIDE SEQUENCE</scope>
    <source>
        <strain evidence="1">Duluth1</strain>
        <tissue evidence="1">Whole animal</tissue>
    </source>
</reference>